<feature type="domain" description="Carrier" evidence="1">
    <location>
        <begin position="7"/>
        <end position="85"/>
    </location>
</feature>
<dbReference type="InterPro" id="IPR009081">
    <property type="entry name" value="PP-bd_ACP"/>
</dbReference>
<dbReference type="Gene3D" id="1.10.1200.10">
    <property type="entry name" value="ACP-like"/>
    <property type="match status" value="1"/>
</dbReference>
<keyword evidence="3" id="KW-1185">Reference proteome</keyword>
<dbReference type="AlphaFoldDB" id="A0A1H8NGM9"/>
<reference evidence="3" key="1">
    <citation type="submission" date="2016-10" db="EMBL/GenBank/DDBJ databases">
        <authorList>
            <person name="Varghese N."/>
            <person name="Submissions S."/>
        </authorList>
    </citation>
    <scope>NUCLEOTIDE SEQUENCE [LARGE SCALE GENOMIC DNA]</scope>
    <source>
        <strain evidence="3">DSM 123</strain>
    </source>
</reference>
<proteinExistence type="predicted"/>
<evidence type="ECO:0000313" key="2">
    <source>
        <dbReference type="EMBL" id="SEO28780.1"/>
    </source>
</evidence>
<organism evidence="2 3">
    <name type="scientific">Rhodopseudomonas pseudopalustris</name>
    <dbReference type="NCBI Taxonomy" id="1513892"/>
    <lineage>
        <taxon>Bacteria</taxon>
        <taxon>Pseudomonadati</taxon>
        <taxon>Pseudomonadota</taxon>
        <taxon>Alphaproteobacteria</taxon>
        <taxon>Hyphomicrobiales</taxon>
        <taxon>Nitrobacteraceae</taxon>
        <taxon>Rhodopseudomonas</taxon>
    </lineage>
</organism>
<evidence type="ECO:0000313" key="3">
    <source>
        <dbReference type="Proteomes" id="UP000199615"/>
    </source>
</evidence>
<dbReference type="EMBL" id="FODT01000002">
    <property type="protein sequence ID" value="SEO28780.1"/>
    <property type="molecule type" value="Genomic_DNA"/>
</dbReference>
<dbReference type="InterPro" id="IPR036736">
    <property type="entry name" value="ACP-like_sf"/>
</dbReference>
<dbReference type="PROSITE" id="PS50075">
    <property type="entry name" value="CARRIER"/>
    <property type="match status" value="1"/>
</dbReference>
<protein>
    <submittedName>
        <fullName evidence="2">Phosphopantetheine attachment site</fullName>
    </submittedName>
</protein>
<evidence type="ECO:0000259" key="1">
    <source>
        <dbReference type="PROSITE" id="PS50075"/>
    </source>
</evidence>
<dbReference type="Proteomes" id="UP000199615">
    <property type="component" value="Unassembled WGS sequence"/>
</dbReference>
<dbReference type="SUPFAM" id="SSF47336">
    <property type="entry name" value="ACP-like"/>
    <property type="match status" value="1"/>
</dbReference>
<name>A0A1H8NGM9_9BRAD</name>
<accession>A0A1H8NGM9</accession>
<sequence>MQAGSNAAVQTKILALVETILAQNAMAGGVKPDTRLADAGLTSMEMVNLMLGVEAAFDMTLPQSDITPENFTSVETIERLVLKRLQLQAA</sequence>
<dbReference type="OrthoDB" id="8250336at2"/>
<dbReference type="RefSeq" id="WP_011501516.1">
    <property type="nucleotide sequence ID" value="NZ_FODT01000002.1"/>
</dbReference>
<dbReference type="Pfam" id="PF00550">
    <property type="entry name" value="PP-binding"/>
    <property type="match status" value="1"/>
</dbReference>
<gene>
    <name evidence="2" type="ORF">SAMN05444123_10298</name>
</gene>